<dbReference type="SUPFAM" id="SSF53613">
    <property type="entry name" value="Ribokinase-like"/>
    <property type="match status" value="1"/>
</dbReference>
<dbReference type="GeneID" id="16074714"/>
<name>F2U9S8_SALR5</name>
<dbReference type="EMBL" id="GL832965">
    <property type="protein sequence ID" value="EGD73105.1"/>
    <property type="molecule type" value="Genomic_DNA"/>
</dbReference>
<dbReference type="Gene3D" id="3.40.1190.20">
    <property type="match status" value="1"/>
</dbReference>
<feature type="region of interest" description="Disordered" evidence="1">
    <location>
        <begin position="1"/>
        <end position="35"/>
    </location>
</feature>
<accession>F2U9S8</accession>
<dbReference type="STRING" id="946362.F2U9S8"/>
<evidence type="ECO:0000256" key="1">
    <source>
        <dbReference type="SAM" id="MobiDB-lite"/>
    </source>
</evidence>
<dbReference type="KEGG" id="sre:PTSG_12217"/>
<dbReference type="InterPro" id="IPR011611">
    <property type="entry name" value="PfkB_dom"/>
</dbReference>
<dbReference type="Pfam" id="PF00294">
    <property type="entry name" value="PfkB"/>
    <property type="match status" value="1"/>
</dbReference>
<keyword evidence="4" id="KW-1185">Reference proteome</keyword>
<dbReference type="PANTHER" id="PTHR47098">
    <property type="entry name" value="PROTEIN MAK32"/>
    <property type="match status" value="1"/>
</dbReference>
<dbReference type="PANTHER" id="PTHR47098:SF2">
    <property type="entry name" value="PROTEIN MAK32"/>
    <property type="match status" value="1"/>
</dbReference>
<evidence type="ECO:0000313" key="3">
    <source>
        <dbReference type="EMBL" id="EGD73105.1"/>
    </source>
</evidence>
<evidence type="ECO:0000313" key="4">
    <source>
        <dbReference type="Proteomes" id="UP000007799"/>
    </source>
</evidence>
<dbReference type="InParanoid" id="F2U9S8"/>
<organism evidence="4">
    <name type="scientific">Salpingoeca rosetta (strain ATCC 50818 / BSB-021)</name>
    <dbReference type="NCBI Taxonomy" id="946362"/>
    <lineage>
        <taxon>Eukaryota</taxon>
        <taxon>Choanoflagellata</taxon>
        <taxon>Craspedida</taxon>
        <taxon>Salpingoecidae</taxon>
        <taxon>Salpingoeca</taxon>
    </lineage>
</organism>
<protein>
    <recommendedName>
        <fullName evidence="2">Carbohydrate kinase PfkB domain-containing protein</fullName>
    </recommendedName>
</protein>
<sequence>MGVPCEDSGCGEEQHHQGQQHHPGQWRHQEQQEEEHLRPPLCFSMAAVIVDDIIICREPGVTRSPSGMPPDRVQHASHTNDMFTQALGGGNTFACNGMAIMCDHLQLPQTAAMVARVGRDILTDVDFLNRMRELHIDTAGVTILDIPNPRGRLVSYMDGTRNFAMMDTATYRDRFRPTVADVPDHYIGASGVHLLAAPQRAADIVTNLRRRGFRGLALLEPSPRVSAGDLPAMRALSPSFHVYSPNVHEARRLLSAPPDMPAVAVTRQLLGELACPVVVVRCGEDGCIVAARTWAASIPTVDTARFVNDTGCGNTFCGTFLAALCQPCCDSRDGAGDDDDDDNALDDGAVLGQRNGDDGGVEGAARQQQQRQAGGQGVGSGDVEPEQVASWVHGVLHDRDRLLFAALHGTVAASFTLESEGLPGTVDRDEHTARFTRLSTRVTPL</sequence>
<evidence type="ECO:0000259" key="2">
    <source>
        <dbReference type="Pfam" id="PF00294"/>
    </source>
</evidence>
<feature type="domain" description="Carbohydrate kinase PfkB" evidence="2">
    <location>
        <begin position="109"/>
        <end position="325"/>
    </location>
</feature>
<dbReference type="RefSeq" id="XP_004994136.1">
    <property type="nucleotide sequence ID" value="XM_004994079.1"/>
</dbReference>
<proteinExistence type="predicted"/>
<dbReference type="OrthoDB" id="497927at2759"/>
<feature type="region of interest" description="Disordered" evidence="1">
    <location>
        <begin position="339"/>
        <end position="383"/>
    </location>
</feature>
<dbReference type="Proteomes" id="UP000007799">
    <property type="component" value="Unassembled WGS sequence"/>
</dbReference>
<dbReference type="InterPro" id="IPR029056">
    <property type="entry name" value="Ribokinase-like"/>
</dbReference>
<reference evidence="3" key="1">
    <citation type="submission" date="2009-08" db="EMBL/GenBank/DDBJ databases">
        <title>Annotation of Salpingoeca rosetta.</title>
        <authorList>
            <consortium name="The Broad Institute Genome Sequencing Platform"/>
            <person name="Russ C."/>
            <person name="Cuomo C."/>
            <person name="Burger G."/>
            <person name="Gray M.W."/>
            <person name="Holland P.W.H."/>
            <person name="King N."/>
            <person name="Lang F.B.F."/>
            <person name="Roger A.J."/>
            <person name="Ruiz-Trillo I."/>
            <person name="Young S.K."/>
            <person name="Zeng Q."/>
            <person name="Gargeya S."/>
            <person name="Alvarado L."/>
            <person name="Berlin A."/>
            <person name="Chapman S.B."/>
            <person name="Chen Z."/>
            <person name="Freedman E."/>
            <person name="Gellesch M."/>
            <person name="Goldberg J."/>
            <person name="Griggs A."/>
            <person name="Gujja S."/>
            <person name="Heilman E."/>
            <person name="Heiman D."/>
            <person name="Howarth C."/>
            <person name="Mehta T."/>
            <person name="Neiman D."/>
            <person name="Pearson M."/>
            <person name="Roberts A."/>
            <person name="Saif S."/>
            <person name="Shea T."/>
            <person name="Shenoy N."/>
            <person name="Sisk P."/>
            <person name="Stolte C."/>
            <person name="Sykes S."/>
            <person name="White J."/>
            <person name="Yandava C."/>
            <person name="Haas B."/>
            <person name="Nusbaum C."/>
            <person name="Birren B."/>
        </authorList>
    </citation>
    <scope>NUCLEOTIDE SEQUENCE [LARGE SCALE GENOMIC DNA]</scope>
    <source>
        <strain evidence="3">ATCC 50818</strain>
    </source>
</reference>
<gene>
    <name evidence="3" type="ORF">PTSG_12217</name>
</gene>
<dbReference type="AlphaFoldDB" id="F2U9S8"/>
<feature type="compositionally biased region" description="Low complexity" evidence="1">
    <location>
        <begin position="363"/>
        <end position="373"/>
    </location>
</feature>